<dbReference type="InParanoid" id="A0A067QET7"/>
<gene>
    <name evidence="1" type="ORF">L798_06055</name>
</gene>
<evidence type="ECO:0000313" key="1">
    <source>
        <dbReference type="EMBL" id="KDQ95521.1"/>
    </source>
</evidence>
<name>A0A067QET7_ZOONE</name>
<sequence>MLTLPSATTGKITITPNLEPNLFPPIQFRIQTNSSHVLFLRQLTSKRGRVMATSDHKPSRAEEWKGEGKERLQLIGWPDTKDSQKSWLGHLTDGQAASCGQANN</sequence>
<dbReference type="Proteomes" id="UP000027135">
    <property type="component" value="Unassembled WGS sequence"/>
</dbReference>
<protein>
    <submittedName>
        <fullName evidence="1">Uncharacterized protein</fullName>
    </submittedName>
</protein>
<accession>A0A067QET7</accession>
<evidence type="ECO:0000313" key="2">
    <source>
        <dbReference type="Proteomes" id="UP000027135"/>
    </source>
</evidence>
<keyword evidence="2" id="KW-1185">Reference proteome</keyword>
<dbReference type="AlphaFoldDB" id="A0A067QET7"/>
<dbReference type="EMBL" id="KK853703">
    <property type="protein sequence ID" value="KDQ95521.1"/>
    <property type="molecule type" value="Genomic_DNA"/>
</dbReference>
<organism evidence="1 2">
    <name type="scientific">Zootermopsis nevadensis</name>
    <name type="common">Dampwood termite</name>
    <dbReference type="NCBI Taxonomy" id="136037"/>
    <lineage>
        <taxon>Eukaryota</taxon>
        <taxon>Metazoa</taxon>
        <taxon>Ecdysozoa</taxon>
        <taxon>Arthropoda</taxon>
        <taxon>Hexapoda</taxon>
        <taxon>Insecta</taxon>
        <taxon>Pterygota</taxon>
        <taxon>Neoptera</taxon>
        <taxon>Polyneoptera</taxon>
        <taxon>Dictyoptera</taxon>
        <taxon>Blattodea</taxon>
        <taxon>Blattoidea</taxon>
        <taxon>Termitoidae</taxon>
        <taxon>Termopsidae</taxon>
        <taxon>Zootermopsis</taxon>
    </lineage>
</organism>
<reference evidence="1 2" key="1">
    <citation type="journal article" date="2014" name="Nat. Commun.">
        <title>Molecular traces of alternative social organization in a termite genome.</title>
        <authorList>
            <person name="Terrapon N."/>
            <person name="Li C."/>
            <person name="Robertson H.M."/>
            <person name="Ji L."/>
            <person name="Meng X."/>
            <person name="Booth W."/>
            <person name="Chen Z."/>
            <person name="Childers C.P."/>
            <person name="Glastad K.M."/>
            <person name="Gokhale K."/>
            <person name="Gowin J."/>
            <person name="Gronenberg W."/>
            <person name="Hermansen R.A."/>
            <person name="Hu H."/>
            <person name="Hunt B.G."/>
            <person name="Huylmans A.K."/>
            <person name="Khalil S.M."/>
            <person name="Mitchell R.D."/>
            <person name="Munoz-Torres M.C."/>
            <person name="Mustard J.A."/>
            <person name="Pan H."/>
            <person name="Reese J.T."/>
            <person name="Scharf M.E."/>
            <person name="Sun F."/>
            <person name="Vogel H."/>
            <person name="Xiao J."/>
            <person name="Yang W."/>
            <person name="Yang Z."/>
            <person name="Yang Z."/>
            <person name="Zhou J."/>
            <person name="Zhu J."/>
            <person name="Brent C.S."/>
            <person name="Elsik C.G."/>
            <person name="Goodisman M.A."/>
            <person name="Liberles D.A."/>
            <person name="Roe R.M."/>
            <person name="Vargo E.L."/>
            <person name="Vilcinskas A."/>
            <person name="Wang J."/>
            <person name="Bornberg-Bauer E."/>
            <person name="Korb J."/>
            <person name="Zhang G."/>
            <person name="Liebig J."/>
        </authorList>
    </citation>
    <scope>NUCLEOTIDE SEQUENCE [LARGE SCALE GENOMIC DNA]</scope>
    <source>
        <tissue evidence="1">Whole organism</tissue>
    </source>
</reference>
<proteinExistence type="predicted"/>